<evidence type="ECO:0000259" key="5">
    <source>
        <dbReference type="PROSITE" id="PS51858"/>
    </source>
</evidence>
<evidence type="ECO:0000313" key="6">
    <source>
        <dbReference type="EMBL" id="CAE4601521.1"/>
    </source>
</evidence>
<feature type="compositionally biased region" description="Low complexity" evidence="4">
    <location>
        <begin position="485"/>
        <end position="503"/>
    </location>
</feature>
<evidence type="ECO:0000256" key="4">
    <source>
        <dbReference type="SAM" id="MobiDB-lite"/>
    </source>
</evidence>
<dbReference type="SMART" id="SM01179">
    <property type="entry name" value="DUF862"/>
    <property type="match status" value="1"/>
</dbReference>
<proteinExistence type="inferred from homology"/>
<evidence type="ECO:0000256" key="1">
    <source>
        <dbReference type="ARBA" id="ARBA00008140"/>
    </source>
</evidence>
<feature type="domain" description="PPPDE" evidence="5">
    <location>
        <begin position="321"/>
        <end position="463"/>
    </location>
</feature>
<reference evidence="6" key="1">
    <citation type="submission" date="2021-01" db="EMBL/GenBank/DDBJ databases">
        <authorList>
            <person name="Corre E."/>
            <person name="Pelletier E."/>
            <person name="Niang G."/>
            <person name="Scheremetjew M."/>
            <person name="Finn R."/>
            <person name="Kale V."/>
            <person name="Holt S."/>
            <person name="Cochrane G."/>
            <person name="Meng A."/>
            <person name="Brown T."/>
            <person name="Cohen L."/>
        </authorList>
    </citation>
    <scope>NUCLEOTIDE SEQUENCE</scope>
    <source>
        <strain evidence="6">CCMP3105</strain>
    </source>
</reference>
<dbReference type="GO" id="GO:0006508">
    <property type="term" value="P:proteolysis"/>
    <property type="evidence" value="ECO:0007669"/>
    <property type="project" value="UniProtKB-KW"/>
</dbReference>
<keyword evidence="2" id="KW-0645">Protease</keyword>
<protein>
    <recommendedName>
        <fullName evidence="5">PPPDE domain-containing protein</fullName>
    </recommendedName>
</protein>
<feature type="region of interest" description="Disordered" evidence="4">
    <location>
        <begin position="466"/>
        <end position="503"/>
    </location>
</feature>
<dbReference type="PANTHER" id="PTHR12378:SF7">
    <property type="entry name" value="DESUMOYLATING ISOPEPTIDASE 1"/>
    <property type="match status" value="1"/>
</dbReference>
<evidence type="ECO:0000256" key="2">
    <source>
        <dbReference type="ARBA" id="ARBA00022670"/>
    </source>
</evidence>
<accession>A0A7S4URJ4</accession>
<name>A0A7S4URJ4_9DINO</name>
<dbReference type="Pfam" id="PF05903">
    <property type="entry name" value="Peptidase_C97"/>
    <property type="match status" value="1"/>
</dbReference>
<dbReference type="PANTHER" id="PTHR12378">
    <property type="entry name" value="DESUMOYLATING ISOPEPTIDASE"/>
    <property type="match status" value="1"/>
</dbReference>
<dbReference type="InterPro" id="IPR042266">
    <property type="entry name" value="PPPDE_sf"/>
</dbReference>
<evidence type="ECO:0000256" key="3">
    <source>
        <dbReference type="ARBA" id="ARBA00022801"/>
    </source>
</evidence>
<gene>
    <name evidence="6" type="ORF">AMON00008_LOCUS29261</name>
</gene>
<dbReference type="PROSITE" id="PS51858">
    <property type="entry name" value="PPPDE"/>
    <property type="match status" value="1"/>
</dbReference>
<dbReference type="InterPro" id="IPR008580">
    <property type="entry name" value="PPPDE_dom"/>
</dbReference>
<dbReference type="GO" id="GO:0008233">
    <property type="term" value="F:peptidase activity"/>
    <property type="evidence" value="ECO:0007669"/>
    <property type="project" value="UniProtKB-KW"/>
</dbReference>
<sequence>MNADFHGLLYTVLSHPQSLRFHRAGLLAYDERLCDGFRAWFSRELLILDASKDPPLRSFLGFLQRSLPGPENGPFARASAAARAVAVALGGSGALVGGESLEERFEHRLKILHLEELWHELPLGRLFGADVPGRSLPGAGLRRHRAVLFKYACDALDICYSALVAKSAGAREADARDEPLNLIWAEGQALTIDCLEDPGRLSVNPALHLYVVREAQCRFGARLAPGRLPRSEPWDGGRTMRPLPEVVPPPPPPPLEEALLPLATALPPPAAATVLPAEAAAAASPGGGEGFRTVPPTNVTLALGEAEVPVAERRSRGTPTSRVEAYVYDITQGWAGSMSELMLGKQVDLIPHTGIVVFGREYYFGSGPCIGDPGKTVPIQVSQVLDLGETQRTQAELEAYIMRELAKEHTAEKYNLLYHNCNHFADAIARFLLNGRGLPRSIVDIAGEALSTPEGQAVRAMIEDMERSARAGQGASTLNPFGDSPAPGQAERARAAAPRSDPV</sequence>
<comment type="similarity">
    <text evidence="1">Belongs to the DeSI family.</text>
</comment>
<organism evidence="6">
    <name type="scientific">Alexandrium monilatum</name>
    <dbReference type="NCBI Taxonomy" id="311494"/>
    <lineage>
        <taxon>Eukaryota</taxon>
        <taxon>Sar</taxon>
        <taxon>Alveolata</taxon>
        <taxon>Dinophyceae</taxon>
        <taxon>Gonyaulacales</taxon>
        <taxon>Pyrocystaceae</taxon>
        <taxon>Alexandrium</taxon>
    </lineage>
</organism>
<dbReference type="GO" id="GO:0070646">
    <property type="term" value="P:protein modification by small protein removal"/>
    <property type="evidence" value="ECO:0007669"/>
    <property type="project" value="TreeGrafter"/>
</dbReference>
<dbReference type="EMBL" id="HBNR01042108">
    <property type="protein sequence ID" value="CAE4601521.1"/>
    <property type="molecule type" value="Transcribed_RNA"/>
</dbReference>
<keyword evidence="3" id="KW-0378">Hydrolase</keyword>
<dbReference type="AlphaFoldDB" id="A0A7S4URJ4"/>
<dbReference type="Gene3D" id="3.90.1720.30">
    <property type="entry name" value="PPPDE domains"/>
    <property type="match status" value="1"/>
</dbReference>